<dbReference type="RefSeq" id="XP_744341.1">
    <property type="nucleotide sequence ID" value="XM_739248.1"/>
</dbReference>
<feature type="coiled-coil region" evidence="7">
    <location>
        <begin position="95"/>
        <end position="129"/>
    </location>
</feature>
<feature type="region of interest" description="Disordered" evidence="8">
    <location>
        <begin position="1"/>
        <end position="48"/>
    </location>
</feature>
<dbReference type="GO" id="GO:0030686">
    <property type="term" value="C:90S preribosome"/>
    <property type="evidence" value="ECO:0007669"/>
    <property type="project" value="TreeGrafter"/>
</dbReference>
<evidence type="ECO:0000313" key="13">
    <source>
        <dbReference type="Proteomes" id="UP000195489"/>
    </source>
</evidence>
<keyword evidence="5 6" id="KW-0539">Nucleus</keyword>
<organism evidence="11 12">
    <name type="scientific">Plasmodium chabaudi chabaudi</name>
    <dbReference type="NCBI Taxonomy" id="31271"/>
    <lineage>
        <taxon>Eukaryota</taxon>
        <taxon>Sar</taxon>
        <taxon>Alveolata</taxon>
        <taxon>Apicomplexa</taxon>
        <taxon>Aconoidasida</taxon>
        <taxon>Haemosporida</taxon>
        <taxon>Plasmodiidae</taxon>
        <taxon>Plasmodium</taxon>
        <taxon>Plasmodium (Vinckeia)</taxon>
    </lineage>
</organism>
<comment type="similarity">
    <text evidence="2 6">Belongs to the RRP36 family.</text>
</comment>
<evidence type="ECO:0000256" key="4">
    <source>
        <dbReference type="ARBA" id="ARBA00022552"/>
    </source>
</evidence>
<dbReference type="GeneID" id="3497455"/>
<dbReference type="KEGG" id="pcb:PCHAS_0202300"/>
<reference evidence="11" key="3">
    <citation type="submission" date="2019-05" db="EMBL/GenBank/DDBJ databases">
        <authorList>
            <consortium name="Pathogen Informatics"/>
        </authorList>
    </citation>
    <scope>NUCLEOTIDE SEQUENCE</scope>
    <source>
        <strain evidence="10 14">AJ</strain>
        <strain evidence="11">AS</strain>
        <strain evidence="9 13">CB</strain>
    </source>
</reference>
<evidence type="ECO:0000256" key="7">
    <source>
        <dbReference type="SAM" id="Coils"/>
    </source>
</evidence>
<dbReference type="GO" id="GO:0000462">
    <property type="term" value="P:maturation of SSU-rRNA from tricistronic rRNA transcript (SSU-rRNA, 5.8S rRNA, LSU-rRNA)"/>
    <property type="evidence" value="ECO:0007669"/>
    <property type="project" value="TreeGrafter"/>
</dbReference>
<keyword evidence="4 6" id="KW-0698">rRNA processing</keyword>
<dbReference type="AlphaFoldDB" id="A0A077TGE3"/>
<protein>
    <recommendedName>
        <fullName evidence="6">rRNA biogenesis protein RRP36</fullName>
    </recommendedName>
</protein>
<dbReference type="GO" id="GO:0005730">
    <property type="term" value="C:nucleolus"/>
    <property type="evidence" value="ECO:0007669"/>
    <property type="project" value="UniProtKB-SubCell"/>
</dbReference>
<dbReference type="InterPro" id="IPR009292">
    <property type="entry name" value="RRP36"/>
</dbReference>
<evidence type="ECO:0000313" key="11">
    <source>
        <dbReference type="EMBL" id="VTZ66801.1"/>
    </source>
</evidence>
<dbReference type="Pfam" id="PF06102">
    <property type="entry name" value="RRP36"/>
    <property type="match status" value="1"/>
</dbReference>
<comment type="subunit">
    <text evidence="6">Associates with 90S and pre-40S pre-ribosomal particles.</text>
</comment>
<evidence type="ECO:0000256" key="8">
    <source>
        <dbReference type="SAM" id="MobiDB-lite"/>
    </source>
</evidence>
<dbReference type="VEuPathDB" id="PlasmoDB:PCHAS_0202300"/>
<accession>A0A077TGE3</accession>
<reference evidence="11" key="2">
    <citation type="submission" date="2014-05" db="EMBL/GenBank/DDBJ databases">
        <authorList>
            <person name="Aslett M.A."/>
            <person name="De Silva N."/>
        </authorList>
    </citation>
    <scope>NUCLEOTIDE SEQUENCE</scope>
    <source>
        <strain evidence="11">AS</strain>
    </source>
</reference>
<dbReference type="Proteomes" id="UP000195489">
    <property type="component" value="Chromosome 2"/>
</dbReference>
<sequence>MEEESQKKNKKQKIKKSQKPMTVSNRKPFNVFDKSNKTSKPLVRDPRFSNLSGSFNPNFFRNAYKFLYDTREHEKEAIEKKLKSKNLDPEEKSKLKNAYSNYKNTDAILKKKEEERKLKSQLVKQEKENILNKNKTPYYYSDRKIKKMVQEKGENKIGMKKIIKKEKKVLQKERRNNMIPERRYVDQS</sequence>
<reference evidence="11 12" key="1">
    <citation type="journal article" date="2014" name="BMC Biol.">
        <title>A comprehensive evaluation of rodent malaria parasite genomes and gene expression.</title>
        <authorList>
            <person name="Otto T.D."/>
            <person name="Bohme U."/>
            <person name="Jackson A.P."/>
            <person name="Hunt M."/>
            <person name="Franke-Fayard B."/>
            <person name="Hoeijmakers W.A."/>
            <person name="Religa A.A."/>
            <person name="Robertson L."/>
            <person name="Sanders M."/>
            <person name="Ogun S.A."/>
            <person name="Cunningham D."/>
            <person name="Erhart A."/>
            <person name="Billker O."/>
            <person name="Khan S.M."/>
            <person name="Stunnenberg H.G."/>
            <person name="Langhorne J."/>
            <person name="Holder A.A."/>
            <person name="Waters A.P."/>
            <person name="Newbold C.I."/>
            <person name="Pain A."/>
            <person name="Berriman M."/>
            <person name="Janse C.J."/>
        </authorList>
    </citation>
    <scope>NUCLEOTIDE SEQUENCE [LARGE SCALE GENOMIC DNA]</scope>
    <source>
        <strain evidence="11 12">AS</strain>
    </source>
</reference>
<dbReference type="PANTHER" id="PTHR21738:SF0">
    <property type="entry name" value="RIBOSOMAL RNA PROCESSING PROTEIN 36 HOMOLOG"/>
    <property type="match status" value="1"/>
</dbReference>
<dbReference type="EMBL" id="LT608168">
    <property type="protein sequence ID" value="SCL96418.1"/>
    <property type="molecule type" value="Genomic_DNA"/>
</dbReference>
<evidence type="ECO:0000256" key="6">
    <source>
        <dbReference type="RuleBase" id="RU368027"/>
    </source>
</evidence>
<comment type="function">
    <text evidence="6">Component of the 90S pre-ribosome involved in the maturation of rRNAs. Required for early cleavages of the pre-RNAs in the 40S ribosomal subunit maturation pathway.</text>
</comment>
<feature type="region of interest" description="Disordered" evidence="8">
    <location>
        <begin position="169"/>
        <end position="188"/>
    </location>
</feature>
<keyword evidence="7" id="KW-0175">Coiled coil</keyword>
<dbReference type="PANTHER" id="PTHR21738">
    <property type="entry name" value="RIBOSOMAL RNA PROCESSING PROTEIN 36 HOMOLOG"/>
    <property type="match status" value="1"/>
</dbReference>
<feature type="compositionally biased region" description="Basic residues" evidence="8">
    <location>
        <begin position="8"/>
        <end position="18"/>
    </location>
</feature>
<dbReference type="EMBL" id="LK022879">
    <property type="protein sequence ID" value="VTZ66801.1"/>
    <property type="molecule type" value="Genomic_DNA"/>
</dbReference>
<evidence type="ECO:0000313" key="12">
    <source>
        <dbReference type="Proteomes" id="UP000071118"/>
    </source>
</evidence>
<evidence type="ECO:0000313" key="14">
    <source>
        <dbReference type="Proteomes" id="UP000507163"/>
    </source>
</evidence>
<keyword evidence="12" id="KW-1185">Reference proteome</keyword>
<dbReference type="Proteomes" id="UP000507163">
    <property type="component" value="Chromosome 2"/>
</dbReference>
<gene>
    <name evidence="10" type="ORF">PCHAJ_000019800</name>
    <name evidence="11" type="ORF">PCHAS_0202300</name>
    <name evidence="9" type="ORF">PCHCB_000019800</name>
</gene>
<evidence type="ECO:0000313" key="10">
    <source>
        <dbReference type="EMBL" id="SCL96418.1"/>
    </source>
</evidence>
<keyword evidence="3 6" id="KW-0690">Ribosome biogenesis</keyword>
<comment type="subcellular location">
    <subcellularLocation>
        <location evidence="1 6">Nucleus</location>
        <location evidence="1 6">Nucleolus</location>
    </subcellularLocation>
</comment>
<dbReference type="EMBL" id="LT608154">
    <property type="protein sequence ID" value="SCL96147.1"/>
    <property type="molecule type" value="Genomic_DNA"/>
</dbReference>
<evidence type="ECO:0000256" key="5">
    <source>
        <dbReference type="ARBA" id="ARBA00023242"/>
    </source>
</evidence>
<evidence type="ECO:0000313" key="9">
    <source>
        <dbReference type="EMBL" id="SCL96147.1"/>
    </source>
</evidence>
<name>A0A077TGE3_PLACU</name>
<evidence type="ECO:0000256" key="3">
    <source>
        <dbReference type="ARBA" id="ARBA00022517"/>
    </source>
</evidence>
<keyword evidence="6" id="KW-0687">Ribonucleoprotein</keyword>
<evidence type="ECO:0000256" key="1">
    <source>
        <dbReference type="ARBA" id="ARBA00004604"/>
    </source>
</evidence>
<evidence type="ECO:0000256" key="2">
    <source>
        <dbReference type="ARBA" id="ARBA00009418"/>
    </source>
</evidence>
<proteinExistence type="inferred from homology"/>
<dbReference type="OrthoDB" id="448446at2759"/>
<dbReference type="Proteomes" id="UP000071118">
    <property type="component" value="Chromosome 2"/>
</dbReference>